<evidence type="ECO:0000313" key="5">
    <source>
        <dbReference type="Proteomes" id="UP001497482"/>
    </source>
</evidence>
<dbReference type="AlphaFoldDB" id="A0AAV2MJR7"/>
<accession>A0AAV2MJR7</accession>
<comment type="similarity">
    <text evidence="1">Belongs to the myozenin family.</text>
</comment>
<reference evidence="4 5" key="1">
    <citation type="submission" date="2024-04" db="EMBL/GenBank/DDBJ databases">
        <authorList>
            <person name="Waldvogel A.-M."/>
            <person name="Schoenle A."/>
        </authorList>
    </citation>
    <scope>NUCLEOTIDE SEQUENCE [LARGE SCALE GENOMIC DNA]</scope>
</reference>
<keyword evidence="5" id="KW-1185">Reference proteome</keyword>
<protein>
    <recommendedName>
        <fullName evidence="6">Myozenin-2-like</fullName>
    </recommendedName>
</protein>
<feature type="compositionally biased region" description="Polar residues" evidence="3">
    <location>
        <begin position="1"/>
        <end position="10"/>
    </location>
</feature>
<name>A0AAV2MJR7_KNICA</name>
<organism evidence="4 5">
    <name type="scientific">Knipowitschia caucasica</name>
    <name type="common">Caucasian dwarf goby</name>
    <name type="synonym">Pomatoschistus caucasicus</name>
    <dbReference type="NCBI Taxonomy" id="637954"/>
    <lineage>
        <taxon>Eukaryota</taxon>
        <taxon>Metazoa</taxon>
        <taxon>Chordata</taxon>
        <taxon>Craniata</taxon>
        <taxon>Vertebrata</taxon>
        <taxon>Euteleostomi</taxon>
        <taxon>Actinopterygii</taxon>
        <taxon>Neopterygii</taxon>
        <taxon>Teleostei</taxon>
        <taxon>Neoteleostei</taxon>
        <taxon>Acanthomorphata</taxon>
        <taxon>Gobiaria</taxon>
        <taxon>Gobiiformes</taxon>
        <taxon>Gobioidei</taxon>
        <taxon>Gobiidae</taxon>
        <taxon>Gobiinae</taxon>
        <taxon>Knipowitschia</taxon>
    </lineage>
</organism>
<keyword evidence="2" id="KW-0597">Phosphoprotein</keyword>
<dbReference type="PANTHER" id="PTHR15941">
    <property type="entry name" value="MYOZENIN"/>
    <property type="match status" value="1"/>
</dbReference>
<dbReference type="GO" id="GO:0031433">
    <property type="term" value="F:telethonin binding"/>
    <property type="evidence" value="ECO:0007669"/>
    <property type="project" value="TreeGrafter"/>
</dbReference>
<evidence type="ECO:0000256" key="3">
    <source>
        <dbReference type="SAM" id="MobiDB-lite"/>
    </source>
</evidence>
<dbReference type="GO" id="GO:0030018">
    <property type="term" value="C:Z disc"/>
    <property type="evidence" value="ECO:0007669"/>
    <property type="project" value="InterPro"/>
</dbReference>
<gene>
    <name evidence="4" type="ORF">KC01_LOCUS39543</name>
</gene>
<feature type="region of interest" description="Disordered" evidence="3">
    <location>
        <begin position="1"/>
        <end position="62"/>
    </location>
</feature>
<evidence type="ECO:0000256" key="2">
    <source>
        <dbReference type="ARBA" id="ARBA00022553"/>
    </source>
</evidence>
<dbReference type="GO" id="GO:0003779">
    <property type="term" value="F:actin binding"/>
    <property type="evidence" value="ECO:0007669"/>
    <property type="project" value="TreeGrafter"/>
</dbReference>
<proteinExistence type="inferred from homology"/>
<dbReference type="EMBL" id="OZ035830">
    <property type="protein sequence ID" value="CAL1613306.1"/>
    <property type="molecule type" value="Genomic_DNA"/>
</dbReference>
<dbReference type="GO" id="GO:0051373">
    <property type="term" value="F:FATZ binding"/>
    <property type="evidence" value="ECO:0007669"/>
    <property type="project" value="TreeGrafter"/>
</dbReference>
<dbReference type="Proteomes" id="UP001497482">
    <property type="component" value="Chromosome 8"/>
</dbReference>
<evidence type="ECO:0000256" key="1">
    <source>
        <dbReference type="ARBA" id="ARBA00009126"/>
    </source>
</evidence>
<evidence type="ECO:0008006" key="6">
    <source>
        <dbReference type="Google" id="ProtNLM"/>
    </source>
</evidence>
<dbReference type="PANTHER" id="PTHR15941:SF16">
    <property type="entry name" value="MYOZENIN 3A-RELATED"/>
    <property type="match status" value="1"/>
</dbReference>
<dbReference type="GO" id="GO:0015629">
    <property type="term" value="C:actin cytoskeleton"/>
    <property type="evidence" value="ECO:0007669"/>
    <property type="project" value="TreeGrafter"/>
</dbReference>
<evidence type="ECO:0000313" key="4">
    <source>
        <dbReference type="EMBL" id="CAL1613306.1"/>
    </source>
</evidence>
<dbReference type="Pfam" id="PF05556">
    <property type="entry name" value="Calsarcin"/>
    <property type="match status" value="1"/>
</dbReference>
<dbReference type="InterPro" id="IPR008438">
    <property type="entry name" value="MYOZ"/>
</dbReference>
<sequence length="323" mass="36198">MCAAPITQSSVKEKDIKAPLRTLGTDQHRHRRLNPAAKKSPTGQKHHRAGHSTQPSEATTETTRQRTMMMMMMMQPGLDNATRLKMMQAQALCKEARGEHLNLGKKVSVPKDVMMEELNLSNRNRGSRMFQERQKRVEKFTLENSANVPHNIIKVPTEAIPPEHLTPEPQVGKENRTFSIPGKHSLVMNLQKTVAKKGNPAVLAPGYAGPLKEIPHERFNTTVIPKSYCSPWREALANKEEPLNQLADEPQGQQPANFRSFNRAAVPFGGMMASQRVVPVIGYEAVESQTLPGAVLERMYQRPNFNRAPRGWGITYSPESNEL</sequence>